<evidence type="ECO:0000313" key="2">
    <source>
        <dbReference type="Proteomes" id="UP000058636"/>
    </source>
</evidence>
<name>A0A117L265_9THEM</name>
<protein>
    <recommendedName>
        <fullName evidence="3">YkgJ family cysteine cluster protein</fullName>
    </recommendedName>
</protein>
<dbReference type="PATRIC" id="fig|93930.3.peg.737"/>
<dbReference type="Pfam" id="PF03692">
    <property type="entry name" value="CxxCxxCC"/>
    <property type="match status" value="1"/>
</dbReference>
<dbReference type="Proteomes" id="UP000058636">
    <property type="component" value="Unassembled WGS sequence"/>
</dbReference>
<gene>
    <name evidence="1" type="ORF">XD57_1617</name>
</gene>
<dbReference type="InterPro" id="IPR005358">
    <property type="entry name" value="Puta_zinc/iron-chelating_dom"/>
</dbReference>
<proteinExistence type="predicted"/>
<evidence type="ECO:0008006" key="3">
    <source>
        <dbReference type="Google" id="ProtNLM"/>
    </source>
</evidence>
<dbReference type="AlphaFoldDB" id="A0A117L265"/>
<reference evidence="1 2" key="1">
    <citation type="journal article" date="2015" name="MBio">
        <title>Genome-Resolved Metagenomic Analysis Reveals Roles for Candidate Phyla and Other Microbial Community Members in Biogeochemical Transformations in Oil Reservoirs.</title>
        <authorList>
            <person name="Hu P."/>
            <person name="Tom L."/>
            <person name="Singh A."/>
            <person name="Thomas B.C."/>
            <person name="Baker B.J."/>
            <person name="Piceno Y.M."/>
            <person name="Andersen G.L."/>
            <person name="Banfield J.F."/>
        </authorList>
    </citation>
    <scope>NUCLEOTIDE SEQUENCE [LARGE SCALE GENOMIC DNA]</scope>
    <source>
        <strain evidence="1">46_26</strain>
    </source>
</reference>
<comment type="caution">
    <text evidence="1">The sequence shown here is derived from an EMBL/GenBank/DDBJ whole genome shotgun (WGS) entry which is preliminary data.</text>
</comment>
<dbReference type="EMBL" id="LGFG01000203">
    <property type="protein sequence ID" value="KUK22285.1"/>
    <property type="molecule type" value="Genomic_DNA"/>
</dbReference>
<organism evidence="1 2">
    <name type="scientific">Thermotoga petrophila</name>
    <dbReference type="NCBI Taxonomy" id="93929"/>
    <lineage>
        <taxon>Bacteria</taxon>
        <taxon>Thermotogati</taxon>
        <taxon>Thermotogota</taxon>
        <taxon>Thermotogae</taxon>
        <taxon>Thermotogales</taxon>
        <taxon>Thermotogaceae</taxon>
        <taxon>Thermotoga</taxon>
    </lineage>
</organism>
<sequence length="181" mass="21109">MERLIELSLQVIKLYEELDSIQKNFPSCNGCRECCNTPSVNIEVTILEFVPLAIHLLQNDSIEKWLEILENVDEMDRCVLFDPHSERGGCLYHSFRPMVCRLFSGSYVLRKEKPEVWGCKYLKPALSSLIESLPNCSEMYSKLLAIDFFLAQERYPINIALKKALEYVYYRIFPAFKHRSA</sequence>
<accession>A0A117L265</accession>
<evidence type="ECO:0000313" key="1">
    <source>
        <dbReference type="EMBL" id="KUK22285.1"/>
    </source>
</evidence>